<accession>A0A5A4U7H2</accession>
<name>A0A5A4U7H2_ESCAL</name>
<evidence type="ECO:0000313" key="2">
    <source>
        <dbReference type="EMBL" id="BBM62784.1"/>
    </source>
</evidence>
<organism evidence="2">
    <name type="scientific">Escherichia albertii</name>
    <dbReference type="NCBI Taxonomy" id="208962"/>
    <lineage>
        <taxon>Bacteria</taxon>
        <taxon>Pseudomonadati</taxon>
        <taxon>Pseudomonadota</taxon>
        <taxon>Gammaproteobacteria</taxon>
        <taxon>Enterobacterales</taxon>
        <taxon>Enterobacteriaceae</taxon>
        <taxon>Escherichia</taxon>
    </lineage>
</organism>
<dbReference type="InterPro" id="IPR049458">
    <property type="entry name" value="EpsG-like"/>
</dbReference>
<dbReference type="Pfam" id="PF14897">
    <property type="entry name" value="EpsG"/>
    <property type="match status" value="1"/>
</dbReference>
<keyword evidence="1" id="KW-1133">Transmembrane helix</keyword>
<feature type="transmembrane region" description="Helical" evidence="1">
    <location>
        <begin position="295"/>
        <end position="321"/>
    </location>
</feature>
<feature type="transmembrane region" description="Helical" evidence="1">
    <location>
        <begin position="181"/>
        <end position="204"/>
    </location>
</feature>
<feature type="transmembrane region" description="Helical" evidence="1">
    <location>
        <begin position="265"/>
        <end position="283"/>
    </location>
</feature>
<feature type="transmembrane region" description="Helical" evidence="1">
    <location>
        <begin position="7"/>
        <end position="28"/>
    </location>
</feature>
<protein>
    <submittedName>
        <fullName evidence="2">Predicted O-antigen polymerase</fullName>
    </submittedName>
</protein>
<dbReference type="AlphaFoldDB" id="A0A5A4U7H2"/>
<feature type="transmembrane region" description="Helical" evidence="1">
    <location>
        <begin position="341"/>
        <end position="361"/>
    </location>
</feature>
<reference evidence="2" key="1">
    <citation type="submission" date="2019-07" db="EMBL/GenBank/DDBJ databases">
        <title>Overview of O-antigen diversity of Escherichia albertii, an emerging enteropathogen; genetic structure, serology, and development of O-genotyping method.</title>
        <authorList>
            <person name="Ooka T."/>
            <person name="Seto K."/>
            <person name="Ogura Y."/>
            <person name="Iguchi A."/>
            <person name="Imura N."/>
            <person name="Honda M."/>
            <person name="Etoh Y."/>
            <person name="Ikeda T."/>
            <person name="Sugitani W."/>
            <person name="Konno T."/>
            <person name="Kawano K."/>
            <person name="Kudo Y."/>
            <person name="Murakami K."/>
            <person name="Hayashi T."/>
            <person name="Nishi J."/>
        </authorList>
    </citation>
    <scope>NUCLEOTIDE SEQUENCE</scope>
    <source>
        <strain evidence="2">HIPH12338</strain>
    </source>
</reference>
<feature type="transmembrane region" description="Helical" evidence="1">
    <location>
        <begin position="131"/>
        <end position="151"/>
    </location>
</feature>
<keyword evidence="1" id="KW-0812">Transmembrane</keyword>
<evidence type="ECO:0000256" key="1">
    <source>
        <dbReference type="SAM" id="Phobius"/>
    </source>
</evidence>
<feature type="transmembrane region" description="Helical" evidence="1">
    <location>
        <begin position="211"/>
        <end position="234"/>
    </location>
</feature>
<feature type="transmembrane region" description="Helical" evidence="1">
    <location>
        <begin position="34"/>
        <end position="52"/>
    </location>
</feature>
<proteinExistence type="predicted"/>
<feature type="transmembrane region" description="Helical" evidence="1">
    <location>
        <begin position="99"/>
        <end position="119"/>
    </location>
</feature>
<keyword evidence="1" id="KW-0472">Membrane</keyword>
<sequence length="410" mass="48040">MKINKNSVFISCVFILNPLISVLCALRIINKKNLGFVILLISVLTFFITLYTPPYQDLYRRYISTYYIYNSQTTLWEALENKVDFLFYFFSWLFFKLNLPFYLIPAIFSSISCYCILSAVNDFWRYDKKYVSRYILLIAFLCVFSIIDVIMIASTLRFGFAVALFIKGISTYYVVDKKKRAYAFFLLAVSCHVSMLLPVCVIFANKLIKISWLNCVILSTLMYISSIYIVPFMLNIVNLGYFNEYVTTGYINTEYANLSNNTNTLLVQAYKWLILFIFLMFFIKNKTAFPEFDNYVRLLIIFSAMTALSITIFNRYFIGLISPLVFIGGLSCLGRLNFKPLFQMIIIITLLFNLLVINIFLERRQIIMAKMWRGLYLPPAFSLLYSMRDFDNYLKEIDSDGNWVKNRLAE</sequence>
<gene>
    <name evidence="2" type="primary">wzy</name>
</gene>
<dbReference type="EMBL" id="LC494336">
    <property type="protein sequence ID" value="BBM62784.1"/>
    <property type="molecule type" value="Genomic_DNA"/>
</dbReference>
<dbReference type="RefSeq" id="WP_149451547.1">
    <property type="nucleotide sequence ID" value="NZ_BJWR01000201.1"/>
</dbReference>